<reference evidence="7 9" key="2">
    <citation type="journal article" date="2013" name="Nature">
        <title>Insights into bilaterian evolution from three spiralian genomes.</title>
        <authorList>
            <person name="Simakov O."/>
            <person name="Marletaz F."/>
            <person name="Cho S.J."/>
            <person name="Edsinger-Gonzales E."/>
            <person name="Havlak P."/>
            <person name="Hellsten U."/>
            <person name="Kuo D.H."/>
            <person name="Larsson T."/>
            <person name="Lv J."/>
            <person name="Arendt D."/>
            <person name="Savage R."/>
            <person name="Osoegawa K."/>
            <person name="de Jong P."/>
            <person name="Grimwood J."/>
            <person name="Chapman J.A."/>
            <person name="Shapiro H."/>
            <person name="Aerts A."/>
            <person name="Otillar R.P."/>
            <person name="Terry A.Y."/>
            <person name="Boore J.L."/>
            <person name="Grigoriev I.V."/>
            <person name="Lindberg D.R."/>
            <person name="Seaver E.C."/>
            <person name="Weisblat D.A."/>
            <person name="Putnam N.H."/>
            <person name="Rokhsar D.S."/>
        </authorList>
    </citation>
    <scope>NUCLEOTIDE SEQUENCE</scope>
    <source>
        <strain evidence="7 9">I ESC-2004</strain>
    </source>
</reference>
<evidence type="ECO:0000313" key="8">
    <source>
        <dbReference type="EnsemblMetazoa" id="CapteP213136"/>
    </source>
</evidence>
<evidence type="ECO:0000313" key="7">
    <source>
        <dbReference type="EMBL" id="ELT89211.1"/>
    </source>
</evidence>
<accession>R7TDS0</accession>
<dbReference type="SUPFAM" id="SSF53822">
    <property type="entry name" value="Periplasmic binding protein-like I"/>
    <property type="match status" value="1"/>
</dbReference>
<dbReference type="Gene3D" id="3.40.50.2300">
    <property type="match status" value="1"/>
</dbReference>
<feature type="signal peptide" evidence="5">
    <location>
        <begin position="1"/>
        <end position="21"/>
    </location>
</feature>
<dbReference type="EMBL" id="AMQN01014973">
    <property type="status" value="NOT_ANNOTATED_CDS"/>
    <property type="molecule type" value="Genomic_DNA"/>
</dbReference>
<dbReference type="AlphaFoldDB" id="R7TDS0"/>
<dbReference type="PANTHER" id="PTHR44755">
    <property type="entry name" value="NATRIURETIC PEPTIDE RECEPTOR 3-RELATED"/>
    <property type="match status" value="1"/>
</dbReference>
<sequence length="351" mass="39955">MCIAGSFSVAFLLLFVGLVHSKIYKLGLLTPLYDDLEFAGKTSAAAVDMAIERINSDSFYNRNGEIKMTFVIRDTKCNSKQAIGQAADLWYNESVDAVIGPPCSIACRGVAEITSFFKIPHISWVASDPDLDDKVMYSTLSRTLGPFSKMGEFIVDVMAQYNWKRVVTLSSNYLQYMDASKAIRKVFNDNNISIAYQSTYDRTPAEKYITQTLLKTKTEGRIVFLFSPFEDRRRFMLKAHDLGMTKGDYVFYTIDMLPDEQQFDPDSIWRGNDGRDAEAREAFKSVFHVSLAALTGKQISGFRQEVGRRMRSPPYSFSLTENVKNGYPGEKWFYRLIDRVTNIRLFSMTLS</sequence>
<name>R7TDS0_CAPTE</name>
<evidence type="ECO:0000256" key="4">
    <source>
        <dbReference type="ARBA" id="ARBA00023136"/>
    </source>
</evidence>
<gene>
    <name evidence="7" type="ORF">CAPTEDRAFT_213136</name>
</gene>
<evidence type="ECO:0000259" key="6">
    <source>
        <dbReference type="Pfam" id="PF01094"/>
    </source>
</evidence>
<dbReference type="GO" id="GO:0016020">
    <property type="term" value="C:membrane"/>
    <property type="evidence" value="ECO:0007669"/>
    <property type="project" value="UniProtKB-SubCell"/>
</dbReference>
<reference evidence="8" key="3">
    <citation type="submission" date="2015-06" db="UniProtKB">
        <authorList>
            <consortium name="EnsemblMetazoa"/>
        </authorList>
    </citation>
    <scope>IDENTIFICATION</scope>
</reference>
<dbReference type="Pfam" id="PF01094">
    <property type="entry name" value="ANF_receptor"/>
    <property type="match status" value="1"/>
</dbReference>
<dbReference type="HOGENOM" id="CLU_790496_0_0_1"/>
<evidence type="ECO:0000256" key="5">
    <source>
        <dbReference type="SAM" id="SignalP"/>
    </source>
</evidence>
<dbReference type="STRING" id="283909.R7TDS0"/>
<dbReference type="OMA" id="CATHEVS"/>
<dbReference type="CDD" id="cd06352">
    <property type="entry name" value="PBP1_NPR_GC-like"/>
    <property type="match status" value="1"/>
</dbReference>
<dbReference type="GO" id="GO:0038023">
    <property type="term" value="F:signaling receptor activity"/>
    <property type="evidence" value="ECO:0007669"/>
    <property type="project" value="TreeGrafter"/>
</dbReference>
<dbReference type="GO" id="GO:0017046">
    <property type="term" value="F:peptide hormone binding"/>
    <property type="evidence" value="ECO:0007669"/>
    <property type="project" value="TreeGrafter"/>
</dbReference>
<evidence type="ECO:0000256" key="1">
    <source>
        <dbReference type="ARBA" id="ARBA00004370"/>
    </source>
</evidence>
<dbReference type="Proteomes" id="UP000014760">
    <property type="component" value="Unassembled WGS sequence"/>
</dbReference>
<feature type="domain" description="Receptor ligand binding region" evidence="6">
    <location>
        <begin position="44"/>
        <end position="304"/>
    </location>
</feature>
<evidence type="ECO:0000313" key="9">
    <source>
        <dbReference type="Proteomes" id="UP000014760"/>
    </source>
</evidence>
<dbReference type="InterPro" id="IPR052612">
    <property type="entry name" value="ANP_Clearance_Receptor"/>
</dbReference>
<keyword evidence="4" id="KW-0472">Membrane</keyword>
<keyword evidence="9" id="KW-1185">Reference proteome</keyword>
<comment type="subcellular location">
    <subcellularLocation>
        <location evidence="1">Membrane</location>
    </subcellularLocation>
</comment>
<dbReference type="InterPro" id="IPR028082">
    <property type="entry name" value="Peripla_BP_I"/>
</dbReference>
<feature type="chain" id="PRO_5008786898" description="Receptor ligand binding region domain-containing protein" evidence="5">
    <location>
        <begin position="22"/>
        <end position="351"/>
    </location>
</feature>
<proteinExistence type="predicted"/>
<protein>
    <recommendedName>
        <fullName evidence="6">Receptor ligand binding region domain-containing protein</fullName>
    </recommendedName>
</protein>
<dbReference type="OrthoDB" id="1890790at2759"/>
<keyword evidence="2" id="KW-0812">Transmembrane</keyword>
<evidence type="ECO:0000256" key="2">
    <source>
        <dbReference type="ARBA" id="ARBA00022692"/>
    </source>
</evidence>
<keyword evidence="3" id="KW-1133">Transmembrane helix</keyword>
<evidence type="ECO:0000256" key="3">
    <source>
        <dbReference type="ARBA" id="ARBA00022989"/>
    </source>
</evidence>
<reference evidence="9" key="1">
    <citation type="submission" date="2012-12" db="EMBL/GenBank/DDBJ databases">
        <authorList>
            <person name="Hellsten U."/>
            <person name="Grimwood J."/>
            <person name="Chapman J.A."/>
            <person name="Shapiro H."/>
            <person name="Aerts A."/>
            <person name="Otillar R.P."/>
            <person name="Terry A.Y."/>
            <person name="Boore J.L."/>
            <person name="Simakov O."/>
            <person name="Marletaz F."/>
            <person name="Cho S.-J."/>
            <person name="Edsinger-Gonzales E."/>
            <person name="Havlak P."/>
            <person name="Kuo D.-H."/>
            <person name="Larsson T."/>
            <person name="Lv J."/>
            <person name="Arendt D."/>
            <person name="Savage R."/>
            <person name="Osoegawa K."/>
            <person name="de Jong P."/>
            <person name="Lindberg D.R."/>
            <person name="Seaver E.C."/>
            <person name="Weisblat D.A."/>
            <person name="Putnam N.H."/>
            <person name="Grigoriev I.V."/>
            <person name="Rokhsar D.S."/>
        </authorList>
    </citation>
    <scope>NUCLEOTIDE SEQUENCE</scope>
    <source>
        <strain evidence="9">I ESC-2004</strain>
    </source>
</reference>
<dbReference type="GO" id="GO:0007165">
    <property type="term" value="P:signal transduction"/>
    <property type="evidence" value="ECO:0007669"/>
    <property type="project" value="TreeGrafter"/>
</dbReference>
<organism evidence="7">
    <name type="scientific">Capitella teleta</name>
    <name type="common">Polychaete worm</name>
    <dbReference type="NCBI Taxonomy" id="283909"/>
    <lineage>
        <taxon>Eukaryota</taxon>
        <taxon>Metazoa</taxon>
        <taxon>Spiralia</taxon>
        <taxon>Lophotrochozoa</taxon>
        <taxon>Annelida</taxon>
        <taxon>Polychaeta</taxon>
        <taxon>Sedentaria</taxon>
        <taxon>Scolecida</taxon>
        <taxon>Capitellidae</taxon>
        <taxon>Capitella</taxon>
    </lineage>
</organism>
<keyword evidence="5" id="KW-0732">Signal</keyword>
<dbReference type="PANTHER" id="PTHR44755:SF8">
    <property type="entry name" value="RECEPTOR LIGAND BINDING REGION DOMAIN-CONTAINING PROTEIN"/>
    <property type="match status" value="1"/>
</dbReference>
<dbReference type="EMBL" id="KB311474">
    <property type="protein sequence ID" value="ELT89211.1"/>
    <property type="molecule type" value="Genomic_DNA"/>
</dbReference>
<dbReference type="EnsemblMetazoa" id="CapteT213136">
    <property type="protein sequence ID" value="CapteP213136"/>
    <property type="gene ID" value="CapteG213136"/>
</dbReference>
<dbReference type="InterPro" id="IPR001828">
    <property type="entry name" value="ANF_lig-bd_rcpt"/>
</dbReference>